<keyword evidence="1" id="KW-1133">Transmembrane helix</keyword>
<keyword evidence="1" id="KW-0472">Membrane</keyword>
<feature type="transmembrane region" description="Helical" evidence="1">
    <location>
        <begin position="45"/>
        <end position="62"/>
    </location>
</feature>
<name>X1KUL4_9ZZZZ</name>
<proteinExistence type="predicted"/>
<dbReference type="AlphaFoldDB" id="X1KUL4"/>
<sequence>INDELHNTNFQKNKTNFGSEFNQKLNDSIEFTNNLMEFIVNYKKLLFLILMGVLLVIGAYYYGSILMLILVLGGIIEYLFIEFHTLLNTINRYVTLSISPKFLD</sequence>
<reference evidence="2" key="1">
    <citation type="journal article" date="2014" name="Front. Microbiol.">
        <title>High frequency of phylogenetically diverse reductive dehalogenase-homologous genes in deep subseafloor sedimentary metagenomes.</title>
        <authorList>
            <person name="Kawai M."/>
            <person name="Futagami T."/>
            <person name="Toyoda A."/>
            <person name="Takaki Y."/>
            <person name="Nishi S."/>
            <person name="Hori S."/>
            <person name="Arai W."/>
            <person name="Tsubouchi T."/>
            <person name="Morono Y."/>
            <person name="Uchiyama I."/>
            <person name="Ito T."/>
            <person name="Fujiyama A."/>
            <person name="Inagaki F."/>
            <person name="Takami H."/>
        </authorList>
    </citation>
    <scope>NUCLEOTIDE SEQUENCE</scope>
    <source>
        <strain evidence="2">Expedition CK06-06</strain>
    </source>
</reference>
<dbReference type="EMBL" id="BARU01045494">
    <property type="protein sequence ID" value="GAH93849.1"/>
    <property type="molecule type" value="Genomic_DNA"/>
</dbReference>
<accession>X1KUL4</accession>
<protein>
    <submittedName>
        <fullName evidence="2">Uncharacterized protein</fullName>
    </submittedName>
</protein>
<gene>
    <name evidence="2" type="ORF">S03H2_69008</name>
</gene>
<keyword evidence="1" id="KW-0812">Transmembrane</keyword>
<organism evidence="2">
    <name type="scientific">marine sediment metagenome</name>
    <dbReference type="NCBI Taxonomy" id="412755"/>
    <lineage>
        <taxon>unclassified sequences</taxon>
        <taxon>metagenomes</taxon>
        <taxon>ecological metagenomes</taxon>
    </lineage>
</organism>
<feature type="non-terminal residue" evidence="2">
    <location>
        <position position="1"/>
    </location>
</feature>
<comment type="caution">
    <text evidence="2">The sequence shown here is derived from an EMBL/GenBank/DDBJ whole genome shotgun (WGS) entry which is preliminary data.</text>
</comment>
<evidence type="ECO:0000313" key="2">
    <source>
        <dbReference type="EMBL" id="GAH93849.1"/>
    </source>
</evidence>
<evidence type="ECO:0000256" key="1">
    <source>
        <dbReference type="SAM" id="Phobius"/>
    </source>
</evidence>